<accession>A0A085ZFQ3</accession>
<keyword evidence="1" id="KW-1133">Transmembrane helix</keyword>
<name>A0A085ZFQ3_9FLAO</name>
<feature type="transmembrane region" description="Helical" evidence="1">
    <location>
        <begin position="12"/>
        <end position="32"/>
    </location>
</feature>
<evidence type="ECO:0000256" key="1">
    <source>
        <dbReference type="SAM" id="Phobius"/>
    </source>
</evidence>
<gene>
    <name evidence="2" type="ORF">IW19_20425</name>
</gene>
<keyword evidence="1" id="KW-0472">Membrane</keyword>
<dbReference type="AlphaFoldDB" id="A0A085ZFQ3"/>
<evidence type="ECO:0000313" key="3">
    <source>
        <dbReference type="Proteomes" id="UP000028715"/>
    </source>
</evidence>
<organism evidence="2 3">
    <name type="scientific">Flavobacterium reichenbachii</name>
    <dbReference type="NCBI Taxonomy" id="362418"/>
    <lineage>
        <taxon>Bacteria</taxon>
        <taxon>Pseudomonadati</taxon>
        <taxon>Bacteroidota</taxon>
        <taxon>Flavobacteriia</taxon>
        <taxon>Flavobacteriales</taxon>
        <taxon>Flavobacteriaceae</taxon>
        <taxon>Flavobacterium</taxon>
    </lineage>
</organism>
<protein>
    <submittedName>
        <fullName evidence="2">Uncharacterized protein</fullName>
    </submittedName>
</protein>
<sequence>MIGQRKHTRFSFISVNKLATSVGTMTFFASVLELLNFGRIIEMVLALSARVVFGMEIILVMISPVLIELILRKFKHKSKSSE</sequence>
<dbReference type="EMBL" id="JPRL01000002">
    <property type="protein sequence ID" value="KFF03267.1"/>
    <property type="molecule type" value="Genomic_DNA"/>
</dbReference>
<feature type="transmembrane region" description="Helical" evidence="1">
    <location>
        <begin position="52"/>
        <end position="71"/>
    </location>
</feature>
<keyword evidence="1" id="KW-0812">Transmembrane</keyword>
<reference evidence="2 3" key="1">
    <citation type="submission" date="2014-07" db="EMBL/GenBank/DDBJ databases">
        <title>Genome of Flavobacterium reichenbachii LMG 25512.</title>
        <authorList>
            <person name="Stropko S.J."/>
            <person name="Pipes S.E."/>
            <person name="Newman J.D."/>
        </authorList>
    </citation>
    <scope>NUCLEOTIDE SEQUENCE [LARGE SCALE GENOMIC DNA]</scope>
    <source>
        <strain evidence="2 3">LMG 25512</strain>
    </source>
</reference>
<dbReference type="Proteomes" id="UP000028715">
    <property type="component" value="Unassembled WGS sequence"/>
</dbReference>
<comment type="caution">
    <text evidence="2">The sequence shown here is derived from an EMBL/GenBank/DDBJ whole genome shotgun (WGS) entry which is preliminary data.</text>
</comment>
<keyword evidence="3" id="KW-1185">Reference proteome</keyword>
<evidence type="ECO:0000313" key="2">
    <source>
        <dbReference type="EMBL" id="KFF03267.1"/>
    </source>
</evidence>
<proteinExistence type="predicted"/>